<dbReference type="Gene3D" id="3.10.20.90">
    <property type="entry name" value="Phosphatidylinositol 3-kinase Catalytic Subunit, Chain A, domain 1"/>
    <property type="match status" value="1"/>
</dbReference>
<dbReference type="Pfam" id="PF18036">
    <property type="entry name" value="Ubiquitin_4"/>
    <property type="match status" value="1"/>
</dbReference>
<reference evidence="2" key="3">
    <citation type="submission" date="2020-06" db="EMBL/GenBank/DDBJ databases">
        <title>Helianthus annuus Genome sequencing and assembly Release 2.</title>
        <authorList>
            <person name="Gouzy J."/>
            <person name="Langlade N."/>
            <person name="Munos S."/>
        </authorList>
    </citation>
    <scope>NUCLEOTIDE SEQUENCE</scope>
    <source>
        <tissue evidence="2">Leaves</tissue>
    </source>
</reference>
<protein>
    <submittedName>
        <fullName evidence="3">Putative ubiquitin-related domain-containing protein</fullName>
    </submittedName>
    <submittedName>
        <fullName evidence="2">U11/U12 small nuclear ribonucleoprotein 25kDa protein</fullName>
    </submittedName>
</protein>
<keyword evidence="2" id="KW-0687">Ribonucleoprotein</keyword>
<dbReference type="PANTHER" id="PTHR14942:SF2">
    <property type="entry name" value="UBIQUITIN-LIKE SUPERFAMILY PROTEIN"/>
    <property type="match status" value="1"/>
</dbReference>
<accession>A0A251SRQ1</accession>
<keyword evidence="4" id="KW-1185">Reference proteome</keyword>
<dbReference type="InParanoid" id="A0A251SRQ1"/>
<dbReference type="GO" id="GO:0000398">
    <property type="term" value="P:mRNA splicing, via spliceosome"/>
    <property type="evidence" value="ECO:0007669"/>
    <property type="project" value="InterPro"/>
</dbReference>
<dbReference type="OrthoDB" id="72819at2759"/>
<dbReference type="InterPro" id="IPR029071">
    <property type="entry name" value="Ubiquitin-like_domsf"/>
</dbReference>
<organism evidence="3 4">
    <name type="scientific">Helianthus annuus</name>
    <name type="common">Common sunflower</name>
    <dbReference type="NCBI Taxonomy" id="4232"/>
    <lineage>
        <taxon>Eukaryota</taxon>
        <taxon>Viridiplantae</taxon>
        <taxon>Streptophyta</taxon>
        <taxon>Embryophyta</taxon>
        <taxon>Tracheophyta</taxon>
        <taxon>Spermatophyta</taxon>
        <taxon>Magnoliopsida</taxon>
        <taxon>eudicotyledons</taxon>
        <taxon>Gunneridae</taxon>
        <taxon>Pentapetalae</taxon>
        <taxon>asterids</taxon>
        <taxon>campanulids</taxon>
        <taxon>Asterales</taxon>
        <taxon>Asteraceae</taxon>
        <taxon>Asteroideae</taxon>
        <taxon>Heliantheae alliance</taxon>
        <taxon>Heliantheae</taxon>
        <taxon>Helianthus</taxon>
    </lineage>
</organism>
<dbReference type="SUPFAM" id="SSF54236">
    <property type="entry name" value="Ubiquitin-like"/>
    <property type="match status" value="1"/>
</dbReference>
<dbReference type="InterPro" id="IPR040610">
    <property type="entry name" value="SNRNP25_ubiquitin"/>
</dbReference>
<sequence length="274" mass="30958">MRHSSNQVPDDDGGCSNLGYNNRKVRFQTSPFMTASSFPPLLPDKRSYWKRVSFGRFSSQPIGLSVLKLDGSTFDIIVTKKATVAKLKQAVEDAFSHLHTQGDCWISWPHVWGNFCLCFEHMKLLRDRDPIARYGIKNGDQLQFVRHTPIYTIAGETSVENSCGPDDCEGSSSTSYLCGDMKKKQNLVKNEVSEGYKGFDASKKYTMRGLLSDRRQEGPTKRNYRVVRLGRPLPCDDENSNKRKEISCRLDTYSCGSFCDYVGGFGYPTGYCLK</sequence>
<proteinExistence type="predicted"/>
<dbReference type="Proteomes" id="UP000215914">
    <property type="component" value="Chromosome 13"/>
</dbReference>
<gene>
    <name evidence="3" type="ORF">HannXRQ_Chr13g0403041</name>
    <name evidence="2" type="ORF">HanXRQr2_Chr13g0588351</name>
</gene>
<evidence type="ECO:0000313" key="2">
    <source>
        <dbReference type="EMBL" id="KAF5773416.1"/>
    </source>
</evidence>
<dbReference type="Gramene" id="mRNA:HanXRQr2_Chr13g0588351">
    <property type="protein sequence ID" value="mRNA:HanXRQr2_Chr13g0588351"/>
    <property type="gene ID" value="HanXRQr2_Chr13g0588351"/>
</dbReference>
<reference evidence="3" key="2">
    <citation type="submission" date="2017-02" db="EMBL/GenBank/DDBJ databases">
        <title>Sunflower complete genome.</title>
        <authorList>
            <person name="Langlade N."/>
            <person name="Munos S."/>
        </authorList>
    </citation>
    <scope>NUCLEOTIDE SEQUENCE [LARGE SCALE GENOMIC DNA]</scope>
    <source>
        <tissue evidence="3">Leaves</tissue>
    </source>
</reference>
<dbReference type="EMBL" id="MNCJ02000328">
    <property type="protein sequence ID" value="KAF5773416.1"/>
    <property type="molecule type" value="Genomic_DNA"/>
</dbReference>
<name>A0A251SRQ1_HELAN</name>
<dbReference type="GO" id="GO:1990904">
    <property type="term" value="C:ribonucleoprotein complex"/>
    <property type="evidence" value="ECO:0007669"/>
    <property type="project" value="UniProtKB-KW"/>
</dbReference>
<evidence type="ECO:0000259" key="1">
    <source>
        <dbReference type="Pfam" id="PF18036"/>
    </source>
</evidence>
<dbReference type="CDD" id="cd17058">
    <property type="entry name" value="Ubl_SNRNP25"/>
    <property type="match status" value="1"/>
</dbReference>
<dbReference type="InterPro" id="IPR039690">
    <property type="entry name" value="SNRNP25"/>
</dbReference>
<dbReference type="AlphaFoldDB" id="A0A251SRQ1"/>
<reference evidence="2 4" key="1">
    <citation type="journal article" date="2017" name="Nature">
        <title>The sunflower genome provides insights into oil metabolism, flowering and Asterid evolution.</title>
        <authorList>
            <person name="Badouin H."/>
            <person name="Gouzy J."/>
            <person name="Grassa C.J."/>
            <person name="Murat F."/>
            <person name="Staton S.E."/>
            <person name="Cottret L."/>
            <person name="Lelandais-Briere C."/>
            <person name="Owens G.L."/>
            <person name="Carrere S."/>
            <person name="Mayjonade B."/>
            <person name="Legrand L."/>
            <person name="Gill N."/>
            <person name="Kane N.C."/>
            <person name="Bowers J.E."/>
            <person name="Hubner S."/>
            <person name="Bellec A."/>
            <person name="Berard A."/>
            <person name="Berges H."/>
            <person name="Blanchet N."/>
            <person name="Boniface M.C."/>
            <person name="Brunel D."/>
            <person name="Catrice O."/>
            <person name="Chaidir N."/>
            <person name="Claudel C."/>
            <person name="Donnadieu C."/>
            <person name="Faraut T."/>
            <person name="Fievet G."/>
            <person name="Helmstetter N."/>
            <person name="King M."/>
            <person name="Knapp S.J."/>
            <person name="Lai Z."/>
            <person name="Le Paslier M.C."/>
            <person name="Lippi Y."/>
            <person name="Lorenzon L."/>
            <person name="Mandel J.R."/>
            <person name="Marage G."/>
            <person name="Marchand G."/>
            <person name="Marquand E."/>
            <person name="Bret-Mestries E."/>
            <person name="Morien E."/>
            <person name="Nambeesan S."/>
            <person name="Nguyen T."/>
            <person name="Pegot-Espagnet P."/>
            <person name="Pouilly N."/>
            <person name="Raftis F."/>
            <person name="Sallet E."/>
            <person name="Schiex T."/>
            <person name="Thomas J."/>
            <person name="Vandecasteele C."/>
            <person name="Vares D."/>
            <person name="Vear F."/>
            <person name="Vautrin S."/>
            <person name="Crespi M."/>
            <person name="Mangin B."/>
            <person name="Burke J.M."/>
            <person name="Salse J."/>
            <person name="Munos S."/>
            <person name="Vincourt P."/>
            <person name="Rieseberg L.H."/>
            <person name="Langlade N.B."/>
        </authorList>
    </citation>
    <scope>NUCLEOTIDE SEQUENCE [LARGE SCALE GENOMIC DNA]</scope>
    <source>
        <strain evidence="4">cv. SF193</strain>
        <tissue evidence="2">Leaves</tissue>
    </source>
</reference>
<dbReference type="STRING" id="4232.A0A251SRQ1"/>
<feature type="domain" description="SNRNP25 ubiquitin-like" evidence="1">
    <location>
        <begin position="64"/>
        <end position="147"/>
    </location>
</feature>
<dbReference type="EMBL" id="CM007902">
    <property type="protein sequence ID" value="OTG01527.1"/>
    <property type="molecule type" value="Genomic_DNA"/>
</dbReference>
<evidence type="ECO:0000313" key="4">
    <source>
        <dbReference type="Proteomes" id="UP000215914"/>
    </source>
</evidence>
<evidence type="ECO:0000313" key="3">
    <source>
        <dbReference type="EMBL" id="OTG01527.1"/>
    </source>
</evidence>
<dbReference type="PANTHER" id="PTHR14942">
    <property type="entry name" value="U11/U12 SMALL NUCLEAR RIBONUCLEOPROTEIN 25 KDA PROTEIN"/>
    <property type="match status" value="1"/>
</dbReference>